<reference evidence="1 2" key="1">
    <citation type="submission" date="2019-03" db="EMBL/GenBank/DDBJ databases">
        <title>Above-ground endophytic microbial communities from plants in different locations in the United States.</title>
        <authorList>
            <person name="Frank C."/>
        </authorList>
    </citation>
    <scope>NUCLEOTIDE SEQUENCE [LARGE SCALE GENOMIC DNA]</scope>
    <source>
        <strain evidence="1 2">LP_13_YM</strain>
    </source>
</reference>
<organism evidence="1 2">
    <name type="scientific">Luteibacter rhizovicinus</name>
    <dbReference type="NCBI Taxonomy" id="242606"/>
    <lineage>
        <taxon>Bacteria</taxon>
        <taxon>Pseudomonadati</taxon>
        <taxon>Pseudomonadota</taxon>
        <taxon>Gammaproteobacteria</taxon>
        <taxon>Lysobacterales</taxon>
        <taxon>Rhodanobacteraceae</taxon>
        <taxon>Luteibacter</taxon>
    </lineage>
</organism>
<evidence type="ECO:0000313" key="1">
    <source>
        <dbReference type="EMBL" id="TCV96085.1"/>
    </source>
</evidence>
<dbReference type="Proteomes" id="UP000295645">
    <property type="component" value="Unassembled WGS sequence"/>
</dbReference>
<keyword evidence="2" id="KW-1185">Reference proteome</keyword>
<evidence type="ECO:0000313" key="2">
    <source>
        <dbReference type="Proteomes" id="UP000295645"/>
    </source>
</evidence>
<accession>A0A4R3YSW0</accession>
<dbReference type="OrthoDB" id="5957058at2"/>
<dbReference type="EMBL" id="SMCS01000002">
    <property type="protein sequence ID" value="TCV96085.1"/>
    <property type="molecule type" value="Genomic_DNA"/>
</dbReference>
<gene>
    <name evidence="1" type="ORF">EC912_102434</name>
</gene>
<evidence type="ECO:0008006" key="3">
    <source>
        <dbReference type="Google" id="ProtNLM"/>
    </source>
</evidence>
<comment type="caution">
    <text evidence="1">The sequence shown here is derived from an EMBL/GenBank/DDBJ whole genome shotgun (WGS) entry which is preliminary data.</text>
</comment>
<name>A0A4R3YSW0_9GAMM</name>
<proteinExistence type="predicted"/>
<sequence length="95" mass="10293">MASSSAQLFIPYCDVAQGPWIVHRASLPLGRYSSQVQAIEAAEAMAPALSSNLGRPVKIHVQQVDGTWLEHTYVAAGLVNQVREPLPSGHHGFHH</sequence>
<dbReference type="RefSeq" id="WP_132142301.1">
    <property type="nucleotide sequence ID" value="NZ_SMCS01000002.1"/>
</dbReference>
<protein>
    <recommendedName>
        <fullName evidence="3">DUF2188 domain-containing protein</fullName>
    </recommendedName>
</protein>
<dbReference type="AlphaFoldDB" id="A0A4R3YSW0"/>